<accession>A0A1J5RBF4</accession>
<dbReference type="SUPFAM" id="SSF58104">
    <property type="entry name" value="Methyl-accepting chemotaxis protein (MCP) signaling domain"/>
    <property type="match status" value="1"/>
</dbReference>
<evidence type="ECO:0000313" key="4">
    <source>
        <dbReference type="EMBL" id="OIQ86995.1"/>
    </source>
</evidence>
<dbReference type="InterPro" id="IPR004090">
    <property type="entry name" value="Chemotax_Me-accpt_rcpt"/>
</dbReference>
<comment type="similarity">
    <text evidence="2">Belongs to the methyl-accepting chemotaxis (MCP) protein family.</text>
</comment>
<dbReference type="EMBL" id="MLJW01000447">
    <property type="protein sequence ID" value="OIQ86995.1"/>
    <property type="molecule type" value="Genomic_DNA"/>
</dbReference>
<gene>
    <name evidence="4" type="primary">mcpS_6</name>
    <name evidence="4" type="ORF">GALL_311530</name>
</gene>
<dbReference type="PANTHER" id="PTHR32089:SF112">
    <property type="entry name" value="LYSOZYME-LIKE PROTEIN-RELATED"/>
    <property type="match status" value="1"/>
</dbReference>
<dbReference type="GO" id="GO:0004888">
    <property type="term" value="F:transmembrane signaling receptor activity"/>
    <property type="evidence" value="ECO:0007669"/>
    <property type="project" value="InterPro"/>
</dbReference>
<dbReference type="GO" id="GO:0006935">
    <property type="term" value="P:chemotaxis"/>
    <property type="evidence" value="ECO:0007669"/>
    <property type="project" value="InterPro"/>
</dbReference>
<organism evidence="4">
    <name type="scientific">mine drainage metagenome</name>
    <dbReference type="NCBI Taxonomy" id="410659"/>
    <lineage>
        <taxon>unclassified sequences</taxon>
        <taxon>metagenomes</taxon>
        <taxon>ecological metagenomes</taxon>
    </lineage>
</organism>
<comment type="caution">
    <text evidence="4">The sequence shown here is derived from an EMBL/GenBank/DDBJ whole genome shotgun (WGS) entry which is preliminary data.</text>
</comment>
<dbReference type="InterPro" id="IPR004089">
    <property type="entry name" value="MCPsignal_dom"/>
</dbReference>
<dbReference type="GO" id="GO:0007165">
    <property type="term" value="P:signal transduction"/>
    <property type="evidence" value="ECO:0007669"/>
    <property type="project" value="UniProtKB-KW"/>
</dbReference>
<dbReference type="PROSITE" id="PS50111">
    <property type="entry name" value="CHEMOTAXIS_TRANSDUC_2"/>
    <property type="match status" value="1"/>
</dbReference>
<protein>
    <submittedName>
        <fullName evidence="4">Methyl-accepting chemotaxis protein McpS</fullName>
    </submittedName>
</protein>
<dbReference type="SMART" id="SM00283">
    <property type="entry name" value="MA"/>
    <property type="match status" value="1"/>
</dbReference>
<evidence type="ECO:0000256" key="1">
    <source>
        <dbReference type="ARBA" id="ARBA00023224"/>
    </source>
</evidence>
<evidence type="ECO:0000259" key="3">
    <source>
        <dbReference type="PROSITE" id="PS50111"/>
    </source>
</evidence>
<evidence type="ECO:0000256" key="2">
    <source>
        <dbReference type="ARBA" id="ARBA00029447"/>
    </source>
</evidence>
<keyword evidence="1" id="KW-0807">Transducer</keyword>
<proteinExistence type="inferred from homology"/>
<dbReference type="AlphaFoldDB" id="A0A1J5RBF4"/>
<reference evidence="4" key="1">
    <citation type="submission" date="2016-10" db="EMBL/GenBank/DDBJ databases">
        <title>Sequence of Gallionella enrichment culture.</title>
        <authorList>
            <person name="Poehlein A."/>
            <person name="Muehling M."/>
            <person name="Daniel R."/>
        </authorList>
    </citation>
    <scope>NUCLEOTIDE SEQUENCE</scope>
</reference>
<dbReference type="GO" id="GO:0016020">
    <property type="term" value="C:membrane"/>
    <property type="evidence" value="ECO:0007669"/>
    <property type="project" value="InterPro"/>
</dbReference>
<name>A0A1J5RBF4_9ZZZZ</name>
<dbReference type="Pfam" id="PF00015">
    <property type="entry name" value="MCPsignal"/>
    <property type="match status" value="1"/>
</dbReference>
<feature type="domain" description="Methyl-accepting transducer" evidence="3">
    <location>
        <begin position="20"/>
        <end position="256"/>
    </location>
</feature>
<dbReference type="PRINTS" id="PR00260">
    <property type="entry name" value="CHEMTRNSDUCR"/>
</dbReference>
<dbReference type="PANTHER" id="PTHR32089">
    <property type="entry name" value="METHYL-ACCEPTING CHEMOTAXIS PROTEIN MCPB"/>
    <property type="match status" value="1"/>
</dbReference>
<dbReference type="Gene3D" id="1.10.287.950">
    <property type="entry name" value="Methyl-accepting chemotaxis protein"/>
    <property type="match status" value="1"/>
</dbReference>
<sequence>MPFDDSADQLHEFAAGVVRMVDSLSIEVAEIAGNIEGMASFVRHQEDLFAHLRELTGGLRDAIARIDAAGQETNQVTEAASAQSAASMSAAAAALGDVQKLAGSVQGIETRLQTLGQSLSAVRGMSKNIQTIARQTNLLALNATIEAARAGEAGKGFAVVASEVKHLARQTDTTTTGIDTTVNELSGNIGQLIDTSSQTVRVADSVNQGVGVINGALESFNSAMSAVGEKVETISGAASASMGHCRDVLSQIDDFSEGVKRTAQDLRTADQRILTVLERGEDVMNYIAASGLRTPESRFIELIQQTSGQVSALFEEAIRAGRISQADLFDQEYHPIPGTDPQQYETRYARLTDQLLTDLQDTLLTTHPDLAFCCTIDRNGYLPTHNRKYSQPQGKDPVWNNANSRNRRIYKDRTAQRAGKNQKPFLLQTYRRDMGGGTFILMKDLSAPVMVNGQHWGAVRIGYKV</sequence>